<dbReference type="PANTHER" id="PTHR18966">
    <property type="entry name" value="IONOTROPIC GLUTAMATE RECEPTOR"/>
    <property type="match status" value="1"/>
</dbReference>
<dbReference type="InterPro" id="IPR000337">
    <property type="entry name" value="GPCR_3"/>
</dbReference>
<comment type="caution">
    <text evidence="17">The sequence shown here is derived from an EMBL/GenBank/DDBJ whole genome shotgun (WGS) entry which is preliminary data.</text>
</comment>
<sequence length="926" mass="105447">MYRFLILLICLIQPPDSLNTVQILGLFPKHRNVFSRYLNANQNSHWSIQSMEMFRTAIILADRYKIYVDGHPINGTILQTNTNSNGFAELELVCRSITNTTEHDVLGVVGPTSSTSARYLAPFAAHIGLPLVSYTASNADLDDTFNYPTFYRTIPSDILTAEAIVKLFKYYSWITCSMIIGNDDYGYGGLKLLSENYYANLSIQERLVFDPRVDKFQADLKQTLEKSRSRIILVWANHSSSTRIIQHALYAKLLGNSSAIGVNETLQKEAFNIWRNLSHDRDNVPEHVSSVSLEAMYTFDAVWALVQALNKSMLNNTSPSMKKSSTCFDSLLQNHDEYLMHVNNTSFFGVSGHIQLSKINSSDRGYGTMYGLYNVQSTTLKNNRGERELTYIKVLTWYETTRNWTNSTNEDNTYIIWPNNETTQAPADYPQLRGQHLRILVIDAPPFVIVHNSSIPKQLSTYAKILERIRSNPVHLKTNDSNILIYGFVANFIHELAMRMNFTYKINVADPSTAYHSLVALVAEDDRQYDIVLSNIAMTSDRMLKVDFSTPFHEDTFRIITRLNPYSSSLSLFSCFNPFTWDVWVAIFAVIIYSSIIIYVFEHQNRTIENNQSELKTILIGICHGLTSILIMNSDIRLTTTSSRLTILGLYALGMILIAIYTANFSSFLTLNRGQSFISGIDDIKNGVLPFSRIGIVTNSAVSDYYIRNISTHYYSLSSVEETYSRLLDHTIDASIWDSSILEYAVNNYYCNELIVTGVGFIKSSFAIVLPKNWLYKKDLDVNIVSLRESQKLELFEKVWMNHRECSSSSSSSSLNHVDGPKSETFSINTLGGVFLMFLIITAIAFGFHIWNCRIPTCNLLESDQPTLNIDQWNLLSNLVHCFDENNGYGFVEHFIEDQNRLPLKLRFKYPSVDANVLSIYTHIHK</sequence>
<evidence type="ECO:0000256" key="4">
    <source>
        <dbReference type="ARBA" id="ARBA00022989"/>
    </source>
</evidence>
<dbReference type="Gene3D" id="1.10.287.70">
    <property type="match status" value="1"/>
</dbReference>
<feature type="transmembrane region" description="Helical" evidence="14">
    <location>
        <begin position="645"/>
        <end position="663"/>
    </location>
</feature>
<keyword evidence="11" id="KW-1071">Ligand-gated ion channel</keyword>
<keyword evidence="10" id="KW-0628">Postsynaptic cell membrane</keyword>
<dbReference type="AlphaFoldDB" id="A0A814P9W4"/>
<keyword evidence="4 14" id="KW-1133">Transmembrane helix</keyword>
<evidence type="ECO:0000256" key="6">
    <source>
        <dbReference type="ARBA" id="ARBA00023065"/>
    </source>
</evidence>
<dbReference type="EMBL" id="CAJNOU010000854">
    <property type="protein sequence ID" value="CAF1102448.1"/>
    <property type="molecule type" value="Genomic_DNA"/>
</dbReference>
<feature type="signal peptide" evidence="15">
    <location>
        <begin position="1"/>
        <end position="17"/>
    </location>
</feature>
<dbReference type="GO" id="GO:0015276">
    <property type="term" value="F:ligand-gated monoatomic ion channel activity"/>
    <property type="evidence" value="ECO:0007669"/>
    <property type="project" value="InterPro"/>
</dbReference>
<dbReference type="Proteomes" id="UP000663889">
    <property type="component" value="Unassembled WGS sequence"/>
</dbReference>
<evidence type="ECO:0000256" key="2">
    <source>
        <dbReference type="ARBA" id="ARBA00022448"/>
    </source>
</evidence>
<keyword evidence="3 14" id="KW-0812">Transmembrane</keyword>
<gene>
    <name evidence="17" type="ORF">SEV965_LOCUS15944</name>
</gene>
<keyword evidence="5" id="KW-0770">Synapse</keyword>
<evidence type="ECO:0000313" key="18">
    <source>
        <dbReference type="Proteomes" id="UP000663889"/>
    </source>
</evidence>
<evidence type="ECO:0000256" key="9">
    <source>
        <dbReference type="ARBA" id="ARBA00023180"/>
    </source>
</evidence>
<proteinExistence type="predicted"/>
<dbReference type="Pfam" id="PF01094">
    <property type="entry name" value="ANF_receptor"/>
    <property type="match status" value="1"/>
</dbReference>
<feature type="transmembrane region" description="Helical" evidence="14">
    <location>
        <begin position="831"/>
        <end position="851"/>
    </location>
</feature>
<evidence type="ECO:0000256" key="12">
    <source>
        <dbReference type="ARBA" id="ARBA00023303"/>
    </source>
</evidence>
<organism evidence="17 18">
    <name type="scientific">Rotaria sordida</name>
    <dbReference type="NCBI Taxonomy" id="392033"/>
    <lineage>
        <taxon>Eukaryota</taxon>
        <taxon>Metazoa</taxon>
        <taxon>Spiralia</taxon>
        <taxon>Gnathifera</taxon>
        <taxon>Rotifera</taxon>
        <taxon>Eurotatoria</taxon>
        <taxon>Bdelloidea</taxon>
        <taxon>Philodinida</taxon>
        <taxon>Philodinidae</taxon>
        <taxon>Rotaria</taxon>
    </lineage>
</organism>
<keyword evidence="2" id="KW-0813">Transport</keyword>
<keyword evidence="6" id="KW-0406">Ion transport</keyword>
<dbReference type="PRINTS" id="PR00248">
    <property type="entry name" value="GPCRMGR"/>
</dbReference>
<evidence type="ECO:0000256" key="10">
    <source>
        <dbReference type="ARBA" id="ARBA00023257"/>
    </source>
</evidence>
<dbReference type="InterPro" id="IPR001320">
    <property type="entry name" value="Iontro_rcpt_C"/>
</dbReference>
<dbReference type="Gene3D" id="3.40.50.2300">
    <property type="match status" value="2"/>
</dbReference>
<dbReference type="Pfam" id="PF00060">
    <property type="entry name" value="Lig_chan"/>
    <property type="match status" value="1"/>
</dbReference>
<dbReference type="Gene3D" id="3.40.190.10">
    <property type="entry name" value="Periplasmic binding protein-like II"/>
    <property type="match status" value="2"/>
</dbReference>
<keyword evidence="8" id="KW-0675">Receptor</keyword>
<evidence type="ECO:0000256" key="15">
    <source>
        <dbReference type="SAM" id="SignalP"/>
    </source>
</evidence>
<dbReference type="InterPro" id="IPR015683">
    <property type="entry name" value="Ionotropic_Glu_rcpt"/>
</dbReference>
<dbReference type="InterPro" id="IPR028082">
    <property type="entry name" value="Peripla_BP_I"/>
</dbReference>
<dbReference type="GO" id="GO:0004930">
    <property type="term" value="F:G protein-coupled receptor activity"/>
    <property type="evidence" value="ECO:0007669"/>
    <property type="project" value="InterPro"/>
</dbReference>
<name>A0A814P9W4_9BILA</name>
<comment type="subcellular location">
    <subcellularLocation>
        <location evidence="1">Membrane</location>
        <topology evidence="1">Multi-pass membrane protein</topology>
    </subcellularLocation>
    <subcellularLocation>
        <location evidence="13">Postsynaptic cell membrane</location>
    </subcellularLocation>
</comment>
<protein>
    <recommendedName>
        <fullName evidence="16">Ionotropic glutamate receptor C-terminal domain-containing protein</fullName>
    </recommendedName>
</protein>
<evidence type="ECO:0000256" key="1">
    <source>
        <dbReference type="ARBA" id="ARBA00004141"/>
    </source>
</evidence>
<dbReference type="SUPFAM" id="SSF53850">
    <property type="entry name" value="Periplasmic binding protein-like II"/>
    <property type="match status" value="1"/>
</dbReference>
<feature type="transmembrane region" description="Helical" evidence="14">
    <location>
        <begin position="613"/>
        <end position="633"/>
    </location>
</feature>
<keyword evidence="7 14" id="KW-0472">Membrane</keyword>
<dbReference type="GO" id="GO:0045211">
    <property type="term" value="C:postsynaptic membrane"/>
    <property type="evidence" value="ECO:0007669"/>
    <property type="project" value="UniProtKB-SubCell"/>
</dbReference>
<dbReference type="InterPro" id="IPR001828">
    <property type="entry name" value="ANF_lig-bd_rcpt"/>
</dbReference>
<evidence type="ECO:0000256" key="8">
    <source>
        <dbReference type="ARBA" id="ARBA00023170"/>
    </source>
</evidence>
<keyword evidence="15" id="KW-0732">Signal</keyword>
<evidence type="ECO:0000256" key="3">
    <source>
        <dbReference type="ARBA" id="ARBA00022692"/>
    </source>
</evidence>
<evidence type="ECO:0000259" key="16">
    <source>
        <dbReference type="SMART" id="SM00079"/>
    </source>
</evidence>
<feature type="domain" description="Ionotropic glutamate receptor C-terminal" evidence="16">
    <location>
        <begin position="468"/>
        <end position="803"/>
    </location>
</feature>
<evidence type="ECO:0000256" key="5">
    <source>
        <dbReference type="ARBA" id="ARBA00023018"/>
    </source>
</evidence>
<evidence type="ECO:0000256" key="11">
    <source>
        <dbReference type="ARBA" id="ARBA00023286"/>
    </source>
</evidence>
<keyword evidence="12" id="KW-0407">Ion channel</keyword>
<feature type="transmembrane region" description="Helical" evidence="14">
    <location>
        <begin position="581"/>
        <end position="601"/>
    </location>
</feature>
<evidence type="ECO:0000256" key="14">
    <source>
        <dbReference type="SAM" id="Phobius"/>
    </source>
</evidence>
<feature type="chain" id="PRO_5032339514" description="Ionotropic glutamate receptor C-terminal domain-containing protein" evidence="15">
    <location>
        <begin position="18"/>
        <end position="926"/>
    </location>
</feature>
<evidence type="ECO:0000256" key="13">
    <source>
        <dbReference type="ARBA" id="ARBA00034100"/>
    </source>
</evidence>
<evidence type="ECO:0000313" key="17">
    <source>
        <dbReference type="EMBL" id="CAF1102448.1"/>
    </source>
</evidence>
<dbReference type="SMART" id="SM00079">
    <property type="entry name" value="PBPe"/>
    <property type="match status" value="1"/>
</dbReference>
<reference evidence="17" key="1">
    <citation type="submission" date="2021-02" db="EMBL/GenBank/DDBJ databases">
        <authorList>
            <person name="Nowell W R."/>
        </authorList>
    </citation>
    <scope>NUCLEOTIDE SEQUENCE</scope>
</reference>
<dbReference type="SUPFAM" id="SSF53822">
    <property type="entry name" value="Periplasmic binding protein-like I"/>
    <property type="match status" value="1"/>
</dbReference>
<accession>A0A814P9W4</accession>
<keyword evidence="9" id="KW-0325">Glycoprotein</keyword>
<evidence type="ECO:0000256" key="7">
    <source>
        <dbReference type="ARBA" id="ARBA00023136"/>
    </source>
</evidence>